<dbReference type="OrthoDB" id="9807740at2"/>
<evidence type="ECO:0000256" key="8">
    <source>
        <dbReference type="ARBA" id="ARBA00022833"/>
    </source>
</evidence>
<evidence type="ECO:0000256" key="9">
    <source>
        <dbReference type="HAMAP-Rule" id="MF_00009"/>
    </source>
</evidence>
<keyword evidence="9" id="KW-0963">Cytoplasm</keyword>
<dbReference type="SUPFAM" id="SSF55486">
    <property type="entry name" value="Metalloproteases ('zincins'), catalytic domain"/>
    <property type="match status" value="1"/>
</dbReference>
<feature type="binding site" evidence="9">
    <location>
        <position position="118"/>
    </location>
    <ligand>
        <name>Zn(2+)</name>
        <dbReference type="ChEBI" id="CHEBI:29105"/>
        <note>catalytic</note>
    </ligand>
</feature>
<accession>A0A1M5UQZ8</accession>
<keyword evidence="8 9" id="KW-0862">Zinc</keyword>
<evidence type="ECO:0000256" key="4">
    <source>
        <dbReference type="ARBA" id="ARBA00022722"/>
    </source>
</evidence>
<comment type="function">
    <text evidence="9">Single strand-specific metallo-endoribonuclease involved in late-stage 70S ribosome quality control and in maturation of the 3' terminus of the 16S rRNA.</text>
</comment>
<feature type="binding site" evidence="9">
    <location>
        <position position="122"/>
    </location>
    <ligand>
        <name>Zn(2+)</name>
        <dbReference type="ChEBI" id="CHEBI:29105"/>
        <note>catalytic</note>
    </ligand>
</feature>
<dbReference type="STRING" id="1123281.SAMN02745180_00734"/>
<comment type="cofactor">
    <cofactor evidence="9">
        <name>Zn(2+)</name>
        <dbReference type="ChEBI" id="CHEBI:29105"/>
    </cofactor>
    <text evidence="9">Binds 1 zinc ion.</text>
</comment>
<dbReference type="PANTHER" id="PTHR46986">
    <property type="entry name" value="ENDORIBONUCLEASE YBEY, CHLOROPLASTIC"/>
    <property type="match status" value="1"/>
</dbReference>
<dbReference type="GO" id="GO:0004222">
    <property type="term" value="F:metalloendopeptidase activity"/>
    <property type="evidence" value="ECO:0007669"/>
    <property type="project" value="InterPro"/>
</dbReference>
<proteinExistence type="inferred from homology"/>
<keyword evidence="5 9" id="KW-0479">Metal-binding</keyword>
<organism evidence="10 11">
    <name type="scientific">Sporanaerobacter acetigenes DSM 13106</name>
    <dbReference type="NCBI Taxonomy" id="1123281"/>
    <lineage>
        <taxon>Bacteria</taxon>
        <taxon>Bacillati</taxon>
        <taxon>Bacillota</taxon>
        <taxon>Tissierellia</taxon>
        <taxon>Tissierellales</taxon>
        <taxon>Sporanaerobacteraceae</taxon>
        <taxon>Sporanaerobacter</taxon>
    </lineage>
</organism>
<dbReference type="Gene3D" id="3.40.390.30">
    <property type="entry name" value="Metalloproteases ('zincins'), catalytic domain"/>
    <property type="match status" value="1"/>
</dbReference>
<evidence type="ECO:0000256" key="5">
    <source>
        <dbReference type="ARBA" id="ARBA00022723"/>
    </source>
</evidence>
<comment type="similarity">
    <text evidence="1 9">Belongs to the endoribonuclease YbeY family.</text>
</comment>
<dbReference type="InterPro" id="IPR002036">
    <property type="entry name" value="YbeY"/>
</dbReference>
<keyword evidence="11" id="KW-1185">Reference proteome</keyword>
<dbReference type="GO" id="GO:0005737">
    <property type="term" value="C:cytoplasm"/>
    <property type="evidence" value="ECO:0007669"/>
    <property type="project" value="UniProtKB-SubCell"/>
</dbReference>
<dbReference type="EC" id="3.1.-.-" evidence="9"/>
<comment type="subcellular location">
    <subcellularLocation>
        <location evidence="9">Cytoplasm</location>
    </subcellularLocation>
</comment>
<keyword evidence="7 9" id="KW-0378">Hydrolase</keyword>
<dbReference type="Pfam" id="PF02130">
    <property type="entry name" value="YbeY"/>
    <property type="match status" value="1"/>
</dbReference>
<protein>
    <recommendedName>
        <fullName evidence="9">Endoribonuclease YbeY</fullName>
        <ecNumber evidence="9">3.1.-.-</ecNumber>
    </recommendedName>
</protein>
<dbReference type="HAMAP" id="MF_00009">
    <property type="entry name" value="Endoribonucl_YbeY"/>
    <property type="match status" value="1"/>
</dbReference>
<keyword evidence="4 9" id="KW-0540">Nuclease</keyword>
<evidence type="ECO:0000256" key="3">
    <source>
        <dbReference type="ARBA" id="ARBA00022552"/>
    </source>
</evidence>
<evidence type="ECO:0000256" key="1">
    <source>
        <dbReference type="ARBA" id="ARBA00010875"/>
    </source>
</evidence>
<evidence type="ECO:0000313" key="10">
    <source>
        <dbReference type="EMBL" id="SHH65330.1"/>
    </source>
</evidence>
<keyword evidence="6 9" id="KW-0255">Endonuclease</keyword>
<evidence type="ECO:0000256" key="2">
    <source>
        <dbReference type="ARBA" id="ARBA00022517"/>
    </source>
</evidence>
<name>A0A1M5UQZ8_9FIRM</name>
<dbReference type="EMBL" id="FQXR01000003">
    <property type="protein sequence ID" value="SHH65330.1"/>
    <property type="molecule type" value="Genomic_DNA"/>
</dbReference>
<dbReference type="NCBIfam" id="TIGR00043">
    <property type="entry name" value="rRNA maturation RNase YbeY"/>
    <property type="match status" value="1"/>
</dbReference>
<evidence type="ECO:0000256" key="7">
    <source>
        <dbReference type="ARBA" id="ARBA00022801"/>
    </source>
</evidence>
<evidence type="ECO:0000256" key="6">
    <source>
        <dbReference type="ARBA" id="ARBA00022759"/>
    </source>
</evidence>
<dbReference type="PANTHER" id="PTHR46986:SF1">
    <property type="entry name" value="ENDORIBONUCLEASE YBEY, CHLOROPLASTIC"/>
    <property type="match status" value="1"/>
</dbReference>
<keyword evidence="2 9" id="KW-0690">Ribosome biogenesis</keyword>
<dbReference type="GO" id="GO:0006364">
    <property type="term" value="P:rRNA processing"/>
    <property type="evidence" value="ECO:0007669"/>
    <property type="project" value="UniProtKB-UniRule"/>
</dbReference>
<evidence type="ECO:0000313" key="11">
    <source>
        <dbReference type="Proteomes" id="UP000184389"/>
    </source>
</evidence>
<feature type="binding site" evidence="9">
    <location>
        <position position="128"/>
    </location>
    <ligand>
        <name>Zn(2+)</name>
        <dbReference type="ChEBI" id="CHEBI:29105"/>
        <note>catalytic</note>
    </ligand>
</feature>
<dbReference type="AlphaFoldDB" id="A0A1M5UQZ8"/>
<dbReference type="RefSeq" id="WP_072743300.1">
    <property type="nucleotide sequence ID" value="NZ_FQXR01000003.1"/>
</dbReference>
<dbReference type="GO" id="GO:0004521">
    <property type="term" value="F:RNA endonuclease activity"/>
    <property type="evidence" value="ECO:0007669"/>
    <property type="project" value="UniProtKB-UniRule"/>
</dbReference>
<keyword evidence="3 9" id="KW-0698">rRNA processing</keyword>
<dbReference type="GO" id="GO:0008270">
    <property type="term" value="F:zinc ion binding"/>
    <property type="evidence" value="ECO:0007669"/>
    <property type="project" value="UniProtKB-UniRule"/>
</dbReference>
<reference evidence="10 11" key="1">
    <citation type="submission" date="2016-11" db="EMBL/GenBank/DDBJ databases">
        <authorList>
            <person name="Jaros S."/>
            <person name="Januszkiewicz K."/>
            <person name="Wedrychowicz H."/>
        </authorList>
    </citation>
    <scope>NUCLEOTIDE SEQUENCE [LARGE SCALE GENOMIC DNA]</scope>
    <source>
        <strain evidence="10 11">DSM 13106</strain>
    </source>
</reference>
<gene>
    <name evidence="9" type="primary">ybeY</name>
    <name evidence="10" type="ORF">SAMN02745180_00734</name>
</gene>
<dbReference type="InterPro" id="IPR023091">
    <property type="entry name" value="MetalPrtase_cat_dom_sf_prd"/>
</dbReference>
<dbReference type="Proteomes" id="UP000184389">
    <property type="component" value="Unassembled WGS sequence"/>
</dbReference>
<sequence length="154" mass="18026">MDIYIDNRQDKIEIDEKIEAIEGIINQVIEECLKEEGYSIDVEVSVSFVDNEEIRELNREYRNVDSPTDVLSFPMEEDSLGLFTPLLGDIVISLERALEQSKEYGHSFEREIAYLTAHSMFHLLGYDHMTNEDKKVMREKEKSVMKTLKIFKNE</sequence>